<evidence type="ECO:0000313" key="2">
    <source>
        <dbReference type="EMBL" id="KAJ3481489.1"/>
    </source>
</evidence>
<comment type="caution">
    <text evidence="2">The sequence shown here is derived from an EMBL/GenBank/DDBJ whole genome shotgun (WGS) entry which is preliminary data.</text>
</comment>
<feature type="compositionally biased region" description="Polar residues" evidence="1">
    <location>
        <begin position="53"/>
        <end position="70"/>
    </location>
</feature>
<dbReference type="AlphaFoldDB" id="A0AAD5V3L4"/>
<feature type="compositionally biased region" description="Pro residues" evidence="1">
    <location>
        <begin position="103"/>
        <end position="113"/>
    </location>
</feature>
<keyword evidence="3" id="KW-1185">Reference proteome</keyword>
<reference evidence="2" key="1">
    <citation type="submission" date="2022-07" db="EMBL/GenBank/DDBJ databases">
        <title>Genome Sequence of Physisporinus lineatus.</title>
        <authorList>
            <person name="Buettner E."/>
        </authorList>
    </citation>
    <scope>NUCLEOTIDE SEQUENCE</scope>
    <source>
        <strain evidence="2">VT162</strain>
    </source>
</reference>
<evidence type="ECO:0000313" key="3">
    <source>
        <dbReference type="Proteomes" id="UP001212997"/>
    </source>
</evidence>
<proteinExistence type="predicted"/>
<organism evidence="2 3">
    <name type="scientific">Meripilus lineatus</name>
    <dbReference type="NCBI Taxonomy" id="2056292"/>
    <lineage>
        <taxon>Eukaryota</taxon>
        <taxon>Fungi</taxon>
        <taxon>Dikarya</taxon>
        <taxon>Basidiomycota</taxon>
        <taxon>Agaricomycotina</taxon>
        <taxon>Agaricomycetes</taxon>
        <taxon>Polyporales</taxon>
        <taxon>Meripilaceae</taxon>
        <taxon>Meripilus</taxon>
    </lineage>
</organism>
<dbReference type="CDD" id="cd18724">
    <property type="entry name" value="PIN_LabA-like"/>
    <property type="match status" value="1"/>
</dbReference>
<feature type="region of interest" description="Disordered" evidence="1">
    <location>
        <begin position="165"/>
        <end position="293"/>
    </location>
</feature>
<evidence type="ECO:0000256" key="1">
    <source>
        <dbReference type="SAM" id="MobiDB-lite"/>
    </source>
</evidence>
<feature type="compositionally biased region" description="Polar residues" evidence="1">
    <location>
        <begin position="269"/>
        <end position="279"/>
    </location>
</feature>
<feature type="compositionally biased region" description="Polar residues" evidence="1">
    <location>
        <begin position="439"/>
        <end position="463"/>
    </location>
</feature>
<feature type="region of interest" description="Disordered" evidence="1">
    <location>
        <begin position="1"/>
        <end position="145"/>
    </location>
</feature>
<feature type="compositionally biased region" description="Low complexity" evidence="1">
    <location>
        <begin position="237"/>
        <end position="252"/>
    </location>
</feature>
<feature type="compositionally biased region" description="Basic residues" evidence="1">
    <location>
        <begin position="191"/>
        <end position="202"/>
    </location>
</feature>
<evidence type="ECO:0008006" key="4">
    <source>
        <dbReference type="Google" id="ProtNLM"/>
    </source>
</evidence>
<sequence length="612" mass="66901">MSSAVSDTTASPAPFSPFSTYSSTSGVTSDGTPDLGEFTTVFREFGNFRRGRTNGSRYSEDATTPTSFALSPSDDDDSEEVRNGQPTVWDHDSIAPYLSSSPESPPPPSPSPPDSDSIHNSEGNDLPVDYDSVEINTEAADQPSLGLLGALEFLAAERARLVAARGDAVGQRGNSSTTSDGTWQHALAMSPRRKRRRKRNKSERRPDPEESPTVATNGDADDTAGNVTASQDDADDSSSSIDPSSPQYYKSVPPSPPPQQQESTRRNQRSTVQTTNDTTLRIHHSKSTPTLRLPITMPMDARVLQLRNLAHKLRMLFPQEAASLADVLSNDNPNSSDLSDPRGPIPRSHDTLIHVFIDHSNILFGFLTYLKRHFRKSERKPRHMSHAALALILERGRPITRRVMVTSSPLYQPVDSAEQLGYEVNILRRVPDTGDGQDRQPSSSSGNEQQARNIIAQPSSITQPMYVRTPGSSRKTLQGRGHAHKISGGSAGIGSSNTESEPGSGGANGRVRYREQGVDELLQLKLHQAIADADVVPRNATIILATGDGNVGQFNEDGFLGCVKTALKKGWKVELYSWEGGLSKAWMREFGENERFRIYPLDRFAIDMLEIP</sequence>
<feature type="region of interest" description="Disordered" evidence="1">
    <location>
        <begin position="430"/>
        <end position="510"/>
    </location>
</feature>
<gene>
    <name evidence="2" type="ORF">NLI96_g7633</name>
</gene>
<dbReference type="Proteomes" id="UP001212997">
    <property type="component" value="Unassembled WGS sequence"/>
</dbReference>
<feature type="compositionally biased region" description="Low complexity" evidence="1">
    <location>
        <begin position="8"/>
        <end position="25"/>
    </location>
</feature>
<name>A0AAD5V3L4_9APHY</name>
<dbReference type="EMBL" id="JANAWD010000319">
    <property type="protein sequence ID" value="KAJ3481489.1"/>
    <property type="molecule type" value="Genomic_DNA"/>
</dbReference>
<protein>
    <recommendedName>
        <fullName evidence="4">NYN domain-containing protein</fullName>
    </recommendedName>
</protein>
<accession>A0AAD5V3L4</accession>
<feature type="compositionally biased region" description="Polar residues" evidence="1">
    <location>
        <begin position="172"/>
        <end position="182"/>
    </location>
</feature>